<evidence type="ECO:0000313" key="2">
    <source>
        <dbReference type="Proteomes" id="UP001163046"/>
    </source>
</evidence>
<dbReference type="Proteomes" id="UP001163046">
    <property type="component" value="Unassembled WGS sequence"/>
</dbReference>
<accession>A0A9X0D814</accession>
<sequence length="67" mass="7861">MYGKLRYETDLAQNKSWKLRYEDLHIQNPSGTEEVHSPRLGLPAFMREKRAPLAVHQITVTVQFHIN</sequence>
<dbReference type="AlphaFoldDB" id="A0A9X0D814"/>
<proteinExistence type="predicted"/>
<keyword evidence="2" id="KW-1185">Reference proteome</keyword>
<reference evidence="1" key="1">
    <citation type="submission" date="2023-01" db="EMBL/GenBank/DDBJ databases">
        <title>Genome assembly of the deep-sea coral Lophelia pertusa.</title>
        <authorList>
            <person name="Herrera S."/>
            <person name="Cordes E."/>
        </authorList>
    </citation>
    <scope>NUCLEOTIDE SEQUENCE</scope>
    <source>
        <strain evidence="1">USNM1676648</strain>
        <tissue evidence="1">Polyp</tissue>
    </source>
</reference>
<protein>
    <submittedName>
        <fullName evidence="1">Uncharacterized protein</fullName>
    </submittedName>
</protein>
<comment type="caution">
    <text evidence="1">The sequence shown here is derived from an EMBL/GenBank/DDBJ whole genome shotgun (WGS) entry which is preliminary data.</text>
</comment>
<name>A0A9X0D814_9CNID</name>
<organism evidence="1 2">
    <name type="scientific">Desmophyllum pertusum</name>
    <dbReference type="NCBI Taxonomy" id="174260"/>
    <lineage>
        <taxon>Eukaryota</taxon>
        <taxon>Metazoa</taxon>
        <taxon>Cnidaria</taxon>
        <taxon>Anthozoa</taxon>
        <taxon>Hexacorallia</taxon>
        <taxon>Scleractinia</taxon>
        <taxon>Caryophylliina</taxon>
        <taxon>Caryophylliidae</taxon>
        <taxon>Desmophyllum</taxon>
    </lineage>
</organism>
<dbReference type="EMBL" id="MU825423">
    <property type="protein sequence ID" value="KAJ7389936.1"/>
    <property type="molecule type" value="Genomic_DNA"/>
</dbReference>
<gene>
    <name evidence="1" type="ORF">OS493_028403</name>
</gene>
<evidence type="ECO:0000313" key="1">
    <source>
        <dbReference type="EMBL" id="KAJ7389936.1"/>
    </source>
</evidence>